<keyword evidence="8" id="KW-0067">ATP-binding</keyword>
<evidence type="ECO:0000256" key="2">
    <source>
        <dbReference type="ARBA" id="ARBA00009726"/>
    </source>
</evidence>
<feature type="domain" description="ABC transporter" evidence="14">
    <location>
        <begin position="1191"/>
        <end position="1401"/>
    </location>
</feature>
<keyword evidence="7" id="KW-0547">Nucleotide-binding</keyword>
<feature type="transmembrane region" description="Helical" evidence="13">
    <location>
        <begin position="1008"/>
        <end position="1027"/>
    </location>
</feature>
<dbReference type="InterPro" id="IPR017871">
    <property type="entry name" value="ABC_transporter-like_CS"/>
</dbReference>
<name>A0A371ECI3_MUCPR</name>
<dbReference type="Gene3D" id="3.40.50.300">
    <property type="entry name" value="P-loop containing nucleotide triphosphate hydrolases"/>
    <property type="match status" value="2"/>
</dbReference>
<keyword evidence="9" id="KW-1278">Translocase</keyword>
<dbReference type="FunFam" id="3.40.50.300:FF:000630">
    <property type="entry name" value="ATP-binding cassette (ABC) transporter, putative"/>
    <property type="match status" value="1"/>
</dbReference>
<dbReference type="OrthoDB" id="6500128at2759"/>
<evidence type="ECO:0000313" key="16">
    <source>
        <dbReference type="EMBL" id="RDX63726.1"/>
    </source>
</evidence>
<sequence>MERNSPSFAVNIVTVVMIVVLGFNQKIDQGIRRSDAQMTLPEKFVLDFLPAIGACLSIVDIIFLWKKEHNSHFVGYHKWFYSCSELMVWINIILFRKLASSHHIVFNRVLCFWWILKAILAFFYLITKFPSLEVSICIVEILVILLNISFGITINVIQIKRPSFKSSLLEDPLLSNGVDLEDGGYHDLGNNGNFWDLMTFKFITPVMNHGVVKQLDSEDLLALPTDMGPSSCHDVILSCWQAQLGNNGSNPSLFRALCSAYGWPYLRLGLLKVINDCIGFAGPLLLNKLIQFLQKVTISKKVSFWSRSFLDTQYTFHLSKLKLKLRSSIMTLIYEKCLHVNLAERSKFTNGEIQTFMSVDADRTVNLCNSFHDMWSLPLQIGVALYLLYTQVKFAFVSGLAITILLIPVNKWISKLIASATEKMMKEKDERIRRTGELLTYIRTLKMYGWELLFSSWLMDTRSLEVKHLATRKYLDAWCVFFWATTPTLFSLFTFGLFALMGHQLDAAMVFTCLALFNTLISPLNSFPWAIISSRRLSRFLSCPEHKFTVGETNSCPSLFPSKQPDSVQGLAVFIQDACCTWSSSEEQALNLVLNHVTLSVSQGSFVAVIGEVGSGKSSLLYSILGEMWLARGSIYSSESIAYVPQVPWILSGTVRDNILLGKSYDPERYTDTLQACALDVDVSLMVGGDMAYIGDKGVNLSGGQRARLALARAMYHDSDVVMLDDVLSAVDVQVAQCILHNAILGPLMERKTRLLCTHNIQAISSADLIVVMDKGHIKWMGSSVDFPISSYTEFSPLNEIDSASQNHRQSCSTNLSSKSKEQSLPDTVVMHPLEGEEEIVEVELRKEGKVELGVYKNYAVFTGWFITAIICLSAILMQVSRNGNDLWLSYWVDTTTESSQTRYSVSFYLAILCLFCIMNSFFTLVRAFSFAFGGLQAATKVHNKLLNKLINAPVQFFDQTPSGRILNRLSSDLYTIDDSLPFIMNILLANFVGLLGIAIILCYVQVFFLLLLLPFWYIYSRLQFFYRSTSRELRRLDSVSRSPIYTSFTETLDGSSTIRAFKSEDFFFAKFTEHITLYQKTSYTEIVASLWLSLRLQLLAALIISFIAVMAVVGSHGTLPINFGTPGLVGLALSYAAPIVSLLGSFLSSFTETEKEMVSVERALQYMDIPQEEQTGCLYLNPDWPNQGVIEFQYVTLKYMPSLPDALCNLSFGIAGGTQVGIIGRTGAGKSSVLNALFRLTPICTGSITIDGVDIKNISVRELRTHLAIVPQSPFLFEGSLRDNLDPFKMNDDLKIWNTLEKCHVKEEVEVAGGLGVLVKETGMSFSVGQRQLLCLARALLKPSKVLCLDECTANVDIRTASLLQNTISSECEGMTVLTIAHRISTVINMDSILILDHGK</sequence>
<feature type="transmembrane region" description="Helical" evidence="13">
    <location>
        <begin position="6"/>
        <end position="23"/>
    </location>
</feature>
<evidence type="ECO:0000256" key="13">
    <source>
        <dbReference type="SAM" id="Phobius"/>
    </source>
</evidence>
<feature type="transmembrane region" description="Helical" evidence="13">
    <location>
        <begin position="480"/>
        <end position="501"/>
    </location>
</feature>
<dbReference type="Pfam" id="PF00005">
    <property type="entry name" value="ABC_tran"/>
    <property type="match status" value="2"/>
</dbReference>
<proteinExistence type="inferred from homology"/>
<evidence type="ECO:0000313" key="17">
    <source>
        <dbReference type="Proteomes" id="UP000257109"/>
    </source>
</evidence>
<dbReference type="FunFam" id="3.40.50.300:FF:002065">
    <property type="entry name" value="ABC transporter C family member 13"/>
    <property type="match status" value="1"/>
</dbReference>
<keyword evidence="11 13" id="KW-0472">Membrane</keyword>
<dbReference type="CDD" id="cd18598">
    <property type="entry name" value="ABC_6TM_MRP7_D1_like"/>
    <property type="match status" value="1"/>
</dbReference>
<dbReference type="InterPro" id="IPR011527">
    <property type="entry name" value="ABC1_TM_dom"/>
</dbReference>
<feature type="transmembrane region" description="Helical" evidence="13">
    <location>
        <begin position="106"/>
        <end position="126"/>
    </location>
</feature>
<feature type="transmembrane region" description="Helical" evidence="13">
    <location>
        <begin position="44"/>
        <end position="64"/>
    </location>
</feature>
<dbReference type="PROSITE" id="PS50929">
    <property type="entry name" value="ABC_TM1F"/>
    <property type="match status" value="2"/>
</dbReference>
<evidence type="ECO:0000256" key="1">
    <source>
        <dbReference type="ARBA" id="ARBA00004370"/>
    </source>
</evidence>
<dbReference type="Pfam" id="PF00664">
    <property type="entry name" value="ABC_membrane"/>
    <property type="match status" value="2"/>
</dbReference>
<dbReference type="GO" id="GO:0005524">
    <property type="term" value="F:ATP binding"/>
    <property type="evidence" value="ECO:0007669"/>
    <property type="project" value="UniProtKB-KW"/>
</dbReference>
<dbReference type="InterPro" id="IPR003439">
    <property type="entry name" value="ABC_transporter-like_ATP-bd"/>
</dbReference>
<dbReference type="Proteomes" id="UP000257109">
    <property type="component" value="Unassembled WGS sequence"/>
</dbReference>
<dbReference type="SUPFAM" id="SSF52540">
    <property type="entry name" value="P-loop containing nucleoside triphosphate hydrolases"/>
    <property type="match status" value="2"/>
</dbReference>
<evidence type="ECO:0000256" key="12">
    <source>
        <dbReference type="ARBA" id="ARBA00034018"/>
    </source>
</evidence>
<keyword evidence="6" id="KW-0677">Repeat</keyword>
<keyword evidence="17" id="KW-1185">Reference proteome</keyword>
<dbReference type="SMART" id="SM00382">
    <property type="entry name" value="AAA"/>
    <property type="match status" value="2"/>
</dbReference>
<comment type="subcellular location">
    <subcellularLocation>
        <location evidence="1">Membrane</location>
    </subcellularLocation>
</comment>
<dbReference type="STRING" id="157652.A0A371ECI3"/>
<reference evidence="16" key="1">
    <citation type="submission" date="2018-05" db="EMBL/GenBank/DDBJ databases">
        <title>Draft genome of Mucuna pruriens seed.</title>
        <authorList>
            <person name="Nnadi N.E."/>
            <person name="Vos R."/>
            <person name="Hasami M.H."/>
            <person name="Devisetty U.K."/>
            <person name="Aguiy J.C."/>
        </authorList>
    </citation>
    <scope>NUCLEOTIDE SEQUENCE [LARGE SCALE GENOMIC DNA]</scope>
    <source>
        <strain evidence="16">JCA_2017</strain>
    </source>
</reference>
<evidence type="ECO:0000256" key="4">
    <source>
        <dbReference type="ARBA" id="ARBA00022448"/>
    </source>
</evidence>
<organism evidence="16 17">
    <name type="scientific">Mucuna pruriens</name>
    <name type="common">Velvet bean</name>
    <name type="synonym">Dolichos pruriens</name>
    <dbReference type="NCBI Taxonomy" id="157652"/>
    <lineage>
        <taxon>Eukaryota</taxon>
        <taxon>Viridiplantae</taxon>
        <taxon>Streptophyta</taxon>
        <taxon>Embryophyta</taxon>
        <taxon>Tracheophyta</taxon>
        <taxon>Spermatophyta</taxon>
        <taxon>Magnoliopsida</taxon>
        <taxon>eudicotyledons</taxon>
        <taxon>Gunneridae</taxon>
        <taxon>Pentapetalae</taxon>
        <taxon>rosids</taxon>
        <taxon>fabids</taxon>
        <taxon>Fabales</taxon>
        <taxon>Fabaceae</taxon>
        <taxon>Papilionoideae</taxon>
        <taxon>50 kb inversion clade</taxon>
        <taxon>NPAAA clade</taxon>
        <taxon>indigoferoid/millettioid clade</taxon>
        <taxon>Phaseoleae</taxon>
        <taxon>Mucuna</taxon>
    </lineage>
</organism>
<dbReference type="PANTHER" id="PTHR24223">
    <property type="entry name" value="ATP-BINDING CASSETTE SUB-FAMILY C"/>
    <property type="match status" value="1"/>
</dbReference>
<feature type="transmembrane region" description="Helical" evidence="13">
    <location>
        <begin position="132"/>
        <end position="157"/>
    </location>
</feature>
<dbReference type="Gene3D" id="1.20.1560.10">
    <property type="entry name" value="ABC transporter type 1, transmembrane domain"/>
    <property type="match status" value="2"/>
</dbReference>
<evidence type="ECO:0000256" key="9">
    <source>
        <dbReference type="ARBA" id="ARBA00022967"/>
    </source>
</evidence>
<comment type="similarity">
    <text evidence="2">Belongs to the ABC transporter superfamily. ABCC family. Conjugate transporter (TC 3.A.1.208) subfamily.</text>
</comment>
<dbReference type="CDD" id="cd18605">
    <property type="entry name" value="ABC_6TM_MRP7_D2_like"/>
    <property type="match status" value="1"/>
</dbReference>
<dbReference type="GO" id="GO:0016887">
    <property type="term" value="F:ATP hydrolysis activity"/>
    <property type="evidence" value="ECO:0007669"/>
    <property type="project" value="InterPro"/>
</dbReference>
<dbReference type="EMBL" id="QJKJ01014743">
    <property type="protein sequence ID" value="RDX63726.1"/>
    <property type="molecule type" value="Genomic_DNA"/>
</dbReference>
<dbReference type="PANTHER" id="PTHR24223:SF330">
    <property type="entry name" value="ATP-BINDING CASSETTE SUB-FAMILY C MEMBER 10"/>
    <property type="match status" value="1"/>
</dbReference>
<feature type="domain" description="ABC transmembrane type-1" evidence="15">
    <location>
        <begin position="307"/>
        <end position="536"/>
    </location>
</feature>
<evidence type="ECO:0000256" key="11">
    <source>
        <dbReference type="ARBA" id="ARBA00023136"/>
    </source>
</evidence>
<gene>
    <name evidence="16" type="primary">ABCC13</name>
    <name evidence="16" type="ORF">CR513_57811</name>
</gene>
<dbReference type="InterPro" id="IPR036640">
    <property type="entry name" value="ABC1_TM_sf"/>
</dbReference>
<dbReference type="PROSITE" id="PS50893">
    <property type="entry name" value="ABC_TRANSPORTER_2"/>
    <property type="match status" value="2"/>
</dbReference>
<evidence type="ECO:0000256" key="5">
    <source>
        <dbReference type="ARBA" id="ARBA00022692"/>
    </source>
</evidence>
<dbReference type="SUPFAM" id="SSF90123">
    <property type="entry name" value="ABC transporter transmembrane region"/>
    <property type="match status" value="2"/>
</dbReference>
<dbReference type="FunFam" id="1.20.1560.10:FF:000037">
    <property type="entry name" value="ATP-binding cassette subfamily C member 10"/>
    <property type="match status" value="1"/>
</dbReference>
<feature type="transmembrane region" description="Helical" evidence="13">
    <location>
        <begin position="906"/>
        <end position="926"/>
    </location>
</feature>
<dbReference type="InterPro" id="IPR003593">
    <property type="entry name" value="AAA+_ATPase"/>
</dbReference>
<evidence type="ECO:0000256" key="3">
    <source>
        <dbReference type="ARBA" id="ARBA00012191"/>
    </source>
</evidence>
<evidence type="ECO:0000259" key="14">
    <source>
        <dbReference type="PROSITE" id="PS50893"/>
    </source>
</evidence>
<feature type="transmembrane region" description="Helical" evidence="13">
    <location>
        <begin position="507"/>
        <end position="532"/>
    </location>
</feature>
<dbReference type="EC" id="7.6.2.2" evidence="3"/>
<dbReference type="PROSITE" id="PS00211">
    <property type="entry name" value="ABC_TRANSPORTER_1"/>
    <property type="match status" value="2"/>
</dbReference>
<comment type="catalytic activity">
    <reaction evidence="12">
        <text>ATP + H2O + xenobioticSide 1 = ADP + phosphate + xenobioticSide 2.</text>
        <dbReference type="EC" id="7.6.2.2"/>
    </reaction>
</comment>
<feature type="transmembrane region" description="Helical" evidence="13">
    <location>
        <begin position="859"/>
        <end position="880"/>
    </location>
</feature>
<evidence type="ECO:0000256" key="6">
    <source>
        <dbReference type="ARBA" id="ARBA00022737"/>
    </source>
</evidence>
<dbReference type="CDD" id="cd03250">
    <property type="entry name" value="ABCC_MRP_domain1"/>
    <property type="match status" value="1"/>
</dbReference>
<keyword evidence="5 13" id="KW-0812">Transmembrane</keyword>
<feature type="transmembrane region" description="Helical" evidence="13">
    <location>
        <begin position="1129"/>
        <end position="1148"/>
    </location>
</feature>
<accession>A0A371ECI3</accession>
<evidence type="ECO:0000256" key="8">
    <source>
        <dbReference type="ARBA" id="ARBA00022840"/>
    </source>
</evidence>
<evidence type="ECO:0000256" key="10">
    <source>
        <dbReference type="ARBA" id="ARBA00022989"/>
    </source>
</evidence>
<feature type="domain" description="ABC transmembrane type-1" evidence="15">
    <location>
        <begin position="869"/>
        <end position="1156"/>
    </location>
</feature>
<dbReference type="FunFam" id="1.20.1560.10:FF:000002">
    <property type="entry name" value="ABC transporter C family member 5"/>
    <property type="match status" value="1"/>
</dbReference>
<evidence type="ECO:0000256" key="7">
    <source>
        <dbReference type="ARBA" id="ARBA00022741"/>
    </source>
</evidence>
<feature type="transmembrane region" description="Helical" evidence="13">
    <location>
        <begin position="1099"/>
        <end position="1117"/>
    </location>
</feature>
<feature type="transmembrane region" description="Helical" evidence="13">
    <location>
        <begin position="76"/>
        <end position="94"/>
    </location>
</feature>
<keyword evidence="10 13" id="KW-1133">Transmembrane helix</keyword>
<feature type="transmembrane region" description="Helical" evidence="13">
    <location>
        <begin position="383"/>
        <end position="407"/>
    </location>
</feature>
<dbReference type="GO" id="GO:0016020">
    <property type="term" value="C:membrane"/>
    <property type="evidence" value="ECO:0007669"/>
    <property type="project" value="UniProtKB-SubCell"/>
</dbReference>
<dbReference type="InterPro" id="IPR027417">
    <property type="entry name" value="P-loop_NTPase"/>
</dbReference>
<dbReference type="GO" id="GO:0008559">
    <property type="term" value="F:ABC-type xenobiotic transporter activity"/>
    <property type="evidence" value="ECO:0007669"/>
    <property type="project" value="UniProtKB-EC"/>
</dbReference>
<comment type="caution">
    <text evidence="16">The sequence shown here is derived from an EMBL/GenBank/DDBJ whole genome shotgun (WGS) entry which is preliminary data.</text>
</comment>
<dbReference type="InterPro" id="IPR050173">
    <property type="entry name" value="ABC_transporter_C-like"/>
</dbReference>
<feature type="non-terminal residue" evidence="16">
    <location>
        <position position="1401"/>
    </location>
</feature>
<evidence type="ECO:0000259" key="15">
    <source>
        <dbReference type="PROSITE" id="PS50929"/>
    </source>
</evidence>
<feature type="domain" description="ABC transporter" evidence="14">
    <location>
        <begin position="573"/>
        <end position="800"/>
    </location>
</feature>
<dbReference type="CDD" id="cd03244">
    <property type="entry name" value="ABCC_MRP_domain2"/>
    <property type="match status" value="1"/>
</dbReference>
<protein>
    <recommendedName>
        <fullName evidence="3">ABC-type xenobiotic transporter</fullName>
        <ecNumber evidence="3">7.6.2.2</ecNumber>
    </recommendedName>
</protein>
<keyword evidence="4" id="KW-0813">Transport</keyword>